<comment type="caution">
    <text evidence="1">The sequence shown here is derived from an EMBL/GenBank/DDBJ whole genome shotgun (WGS) entry which is preliminary data.</text>
</comment>
<name>A0ABV4KC49_9FLAO</name>
<evidence type="ECO:0000313" key="2">
    <source>
        <dbReference type="Proteomes" id="UP001568894"/>
    </source>
</evidence>
<protein>
    <recommendedName>
        <fullName evidence="3">DUF4136 domain-containing protein</fullName>
    </recommendedName>
</protein>
<evidence type="ECO:0000313" key="1">
    <source>
        <dbReference type="EMBL" id="MEZ7515219.1"/>
    </source>
</evidence>
<gene>
    <name evidence="1" type="ORF">QO192_07985</name>
</gene>
<accession>A0ABV4KC49</accession>
<dbReference type="EMBL" id="JASMRN010000005">
    <property type="protein sequence ID" value="MEZ7515219.1"/>
    <property type="molecule type" value="Genomic_DNA"/>
</dbReference>
<keyword evidence="2" id="KW-1185">Reference proteome</keyword>
<proteinExistence type="predicted"/>
<reference evidence="1 2" key="1">
    <citation type="submission" date="2023-05" db="EMBL/GenBank/DDBJ databases">
        <title>Adaptations of aquatic viruses from atmosphere-close ecosystems of the Central Arctic Ocean.</title>
        <authorList>
            <person name="Rahlff J."/>
            <person name="Holmfeldt K."/>
        </authorList>
    </citation>
    <scope>NUCLEOTIDE SEQUENCE [LARGE SCALE GENOMIC DNA]</scope>
    <source>
        <strain evidence="1 2">Arc14</strain>
    </source>
</reference>
<organism evidence="1 2">
    <name type="scientific">Flavobacterium frigidarium</name>
    <dbReference type="NCBI Taxonomy" id="99286"/>
    <lineage>
        <taxon>Bacteria</taxon>
        <taxon>Pseudomonadati</taxon>
        <taxon>Bacteroidota</taxon>
        <taxon>Flavobacteriia</taxon>
        <taxon>Flavobacteriales</taxon>
        <taxon>Flavobacteriaceae</taxon>
        <taxon>Flavobacterium</taxon>
    </lineage>
</organism>
<evidence type="ECO:0008006" key="3">
    <source>
        <dbReference type="Google" id="ProtNLM"/>
    </source>
</evidence>
<dbReference type="RefSeq" id="WP_371569553.1">
    <property type="nucleotide sequence ID" value="NZ_JASMRN010000005.1"/>
</dbReference>
<dbReference type="PROSITE" id="PS51257">
    <property type="entry name" value="PROKAR_LIPOPROTEIN"/>
    <property type="match status" value="1"/>
</dbReference>
<dbReference type="Proteomes" id="UP001568894">
    <property type="component" value="Unassembled WGS sequence"/>
</dbReference>
<sequence length="213" mass="24579">MKKTIITTIKLLVIIVFFVSCKSSSYLLTNNDYSTGVDFTTGKWLLNNLDFPANNNEKLINTTTSFFIEQLNDRYHYRENTSRLLIPHQIAFNPNKQKLKQLKTGTGFDYFINITSKKIKDDIGSIGLYEDEYSEGKNQSEVSIEIYDLNLLEIIYKQRVIGTVHANQQKSVWEDQKSDKLIDNITFHKSADKLLLGSLKKVLKDLKNKSIKN</sequence>